<feature type="compositionally biased region" description="Basic and acidic residues" evidence="1">
    <location>
        <begin position="1"/>
        <end position="11"/>
    </location>
</feature>
<dbReference type="Proteomes" id="UP001430356">
    <property type="component" value="Unassembled WGS sequence"/>
</dbReference>
<name>A0AAW0EPV1_9TRYP</name>
<sequence>MRGIDYSKWDKLNCSTSSSGSSRSSADVDENVDDEEGAYRDSGGAPKVTRLQYPSRVTLGPNGVQLDQAPPAASASPFAGAAPRPPVQHPAPSSSTSGHDAGESAKVGDSAAMATVCGGVDDAEDDEDLLFESLARNGGREGAHHWWTQTEDTATVSFLVPWETTGKSVTLFRLYETQEKEEGALERCRAHLEIHISPSPPTPVAAASARLTGPPSPAAPLCIHGVLRFPVKLTEDLIDGCWQLHRMPKRHLRLLVVQLFKEPVGHGMTLWWDRCFTTDTQSVIADPHAIPDRVRRAATVPGSSEKAAQFRQVWAEAHEEFRRRRGEEQRRRSSS</sequence>
<comment type="caution">
    <text evidence="2">The sequence shown here is derived from an EMBL/GenBank/DDBJ whole genome shotgun (WGS) entry which is preliminary data.</text>
</comment>
<feature type="region of interest" description="Disordered" evidence="1">
    <location>
        <begin position="1"/>
        <end position="109"/>
    </location>
</feature>
<dbReference type="AlphaFoldDB" id="A0AAW0EPV1"/>
<proteinExistence type="predicted"/>
<feature type="compositionally biased region" description="Low complexity" evidence="1">
    <location>
        <begin position="69"/>
        <end position="82"/>
    </location>
</feature>
<keyword evidence="3" id="KW-1185">Reference proteome</keyword>
<dbReference type="EMBL" id="JAECZO010000060">
    <property type="protein sequence ID" value="KAK7195720.1"/>
    <property type="molecule type" value="Genomic_DNA"/>
</dbReference>
<evidence type="ECO:0000313" key="2">
    <source>
        <dbReference type="EMBL" id="KAK7195720.1"/>
    </source>
</evidence>
<organism evidence="2 3">
    <name type="scientific">Novymonas esmeraldas</name>
    <dbReference type="NCBI Taxonomy" id="1808958"/>
    <lineage>
        <taxon>Eukaryota</taxon>
        <taxon>Discoba</taxon>
        <taxon>Euglenozoa</taxon>
        <taxon>Kinetoplastea</taxon>
        <taxon>Metakinetoplastina</taxon>
        <taxon>Trypanosomatida</taxon>
        <taxon>Trypanosomatidae</taxon>
        <taxon>Novymonas</taxon>
    </lineage>
</organism>
<feature type="compositionally biased region" description="Acidic residues" evidence="1">
    <location>
        <begin position="27"/>
        <end position="36"/>
    </location>
</feature>
<gene>
    <name evidence="2" type="ORF">NESM_000502300</name>
</gene>
<dbReference type="Gene3D" id="2.60.40.790">
    <property type="match status" value="1"/>
</dbReference>
<evidence type="ECO:0000313" key="3">
    <source>
        <dbReference type="Proteomes" id="UP001430356"/>
    </source>
</evidence>
<accession>A0AAW0EPV1</accession>
<reference evidence="2 3" key="1">
    <citation type="journal article" date="2021" name="MBio">
        <title>A New Model Trypanosomatid, Novymonas esmeraldas: Genomic Perception of Its 'Candidatus Pandoraea novymonadis' Endosymbiont.</title>
        <authorList>
            <person name="Zakharova A."/>
            <person name="Saura A."/>
            <person name="Butenko A."/>
            <person name="Podesvova L."/>
            <person name="Warmusova S."/>
            <person name="Kostygov A.Y."/>
            <person name="Nenarokova A."/>
            <person name="Lukes J."/>
            <person name="Opperdoes F.R."/>
            <person name="Yurchenko V."/>
        </authorList>
    </citation>
    <scope>NUCLEOTIDE SEQUENCE [LARGE SCALE GENOMIC DNA]</scope>
    <source>
        <strain evidence="2 3">E262AT.01</strain>
    </source>
</reference>
<evidence type="ECO:0000256" key="1">
    <source>
        <dbReference type="SAM" id="MobiDB-lite"/>
    </source>
</evidence>
<dbReference type="InterPro" id="IPR008978">
    <property type="entry name" value="HSP20-like_chaperone"/>
</dbReference>
<protein>
    <submittedName>
        <fullName evidence="2">Uncharacterized protein</fullName>
    </submittedName>
</protein>
<feature type="compositionally biased region" description="Low complexity" evidence="1">
    <location>
        <begin position="15"/>
        <end position="25"/>
    </location>
</feature>